<gene>
    <name evidence="1" type="ORF">TraAM80_01196</name>
</gene>
<keyword evidence="1" id="KW-0489">Methyltransferase</keyword>
<evidence type="ECO:0000313" key="2">
    <source>
        <dbReference type="Proteomes" id="UP000283634"/>
    </source>
</evidence>
<keyword evidence="2" id="KW-1185">Reference proteome</keyword>
<reference evidence="1 2" key="1">
    <citation type="journal article" date="2018" name="BMC Genomics">
        <title>Genomic comparison of Trypanosoma conorhini and Trypanosoma rangeli to Trypanosoma cruzi strains of high and low virulence.</title>
        <authorList>
            <person name="Bradwell K.R."/>
            <person name="Koparde V.N."/>
            <person name="Matveyev A.V."/>
            <person name="Serrano M.G."/>
            <person name="Alves J.M."/>
            <person name="Parikh H."/>
            <person name="Huang B."/>
            <person name="Lee V."/>
            <person name="Espinosa-Alvarez O."/>
            <person name="Ortiz P.A."/>
            <person name="Costa-Martins A.G."/>
            <person name="Teixeira M.M."/>
            <person name="Buck G.A."/>
        </authorList>
    </citation>
    <scope>NUCLEOTIDE SEQUENCE [LARGE SCALE GENOMIC DNA]</scope>
    <source>
        <strain evidence="1 2">AM80</strain>
    </source>
</reference>
<dbReference type="GO" id="GO:0008168">
    <property type="term" value="F:methyltransferase activity"/>
    <property type="evidence" value="ECO:0007669"/>
    <property type="project" value="UniProtKB-KW"/>
</dbReference>
<dbReference type="EMBL" id="MKGL01000023">
    <property type="protein sequence ID" value="RNF11069.1"/>
    <property type="molecule type" value="Genomic_DNA"/>
</dbReference>
<dbReference type="Proteomes" id="UP000283634">
    <property type="component" value="Unassembled WGS sequence"/>
</dbReference>
<dbReference type="AlphaFoldDB" id="A0A3R7RR35"/>
<evidence type="ECO:0000313" key="1">
    <source>
        <dbReference type="EMBL" id="RNF11069.1"/>
    </source>
</evidence>
<dbReference type="RefSeq" id="XP_029241963.1">
    <property type="nucleotide sequence ID" value="XM_029378249.1"/>
</dbReference>
<dbReference type="GeneID" id="40325129"/>
<proteinExistence type="predicted"/>
<dbReference type="OrthoDB" id="425950at2759"/>
<accession>A0A3R7RR35</accession>
<keyword evidence="1" id="KW-0808">Transferase</keyword>
<name>A0A3R7RR35_TRYRA</name>
<protein>
    <submittedName>
        <fullName evidence="1">Lysine-specific demethylase NO66</fullName>
    </submittedName>
</protein>
<comment type="caution">
    <text evidence="1">The sequence shown here is derived from an EMBL/GenBank/DDBJ whole genome shotgun (WGS) entry which is preliminary data.</text>
</comment>
<sequence>MLGRVRQPPMDPFAKGAAFFTWTLGKTQKDFFWHYFEKKPTRFSHGESAHFTELPLAVPAVRWSTEVMLQLAAEKSPPHATDVNIVCFDAAQKKRVFFFFLGGGGRHSDGKRYATLHARGMIREVFASTRARRRELRGARAYGRNIWLLLRAEQLLDAGKQSGICATLRRCGCLSAAA</sequence>
<organism evidence="1 2">
    <name type="scientific">Trypanosoma rangeli</name>
    <dbReference type="NCBI Taxonomy" id="5698"/>
    <lineage>
        <taxon>Eukaryota</taxon>
        <taxon>Discoba</taxon>
        <taxon>Euglenozoa</taxon>
        <taxon>Kinetoplastea</taxon>
        <taxon>Metakinetoplastina</taxon>
        <taxon>Trypanosomatida</taxon>
        <taxon>Trypanosomatidae</taxon>
        <taxon>Trypanosoma</taxon>
        <taxon>Herpetosoma</taxon>
    </lineage>
</organism>
<dbReference type="GO" id="GO:0032259">
    <property type="term" value="P:methylation"/>
    <property type="evidence" value="ECO:0007669"/>
    <property type="project" value="UniProtKB-KW"/>
</dbReference>